<protein>
    <recommendedName>
        <fullName evidence="2">L1 transposable element RRM domain-containing protein</fullName>
    </recommendedName>
</protein>
<dbReference type="Gene3D" id="3.30.70.1820">
    <property type="entry name" value="L1 transposable element, RRM domain"/>
    <property type="match status" value="1"/>
</dbReference>
<reference evidence="1" key="1">
    <citation type="submission" date="2017-07" db="EMBL/GenBank/DDBJ databases">
        <authorList>
            <person name="Mikheyev A."/>
            <person name="Grau M."/>
        </authorList>
    </citation>
    <scope>NUCLEOTIDE SEQUENCE</scope>
    <source>
        <tissue evidence="1">Venom_gland</tissue>
    </source>
</reference>
<reference evidence="1" key="2">
    <citation type="submission" date="2017-11" db="EMBL/GenBank/DDBJ databases">
        <title>Coralsnake Venomics: Analyses of Venom Gland Transcriptomes and Proteomes of Six Brazilian Taxa.</title>
        <authorList>
            <person name="Aird S.D."/>
            <person name="Jorge da Silva N."/>
            <person name="Qiu L."/>
            <person name="Villar-Briones A."/>
            <person name="Aparecida-Saddi V."/>
            <person name="Campos-Telles M.P."/>
            <person name="Grau M."/>
            <person name="Mikheyev A.S."/>
        </authorList>
    </citation>
    <scope>NUCLEOTIDE SEQUENCE</scope>
    <source>
        <tissue evidence="1">Venom_gland</tissue>
    </source>
</reference>
<accession>A0A2D4ILK3</accession>
<name>A0A2D4ILK3_MICLE</name>
<dbReference type="EMBL" id="IACK01103742">
    <property type="protein sequence ID" value="LAA85122.1"/>
    <property type="molecule type" value="Transcribed_RNA"/>
</dbReference>
<dbReference type="EMBL" id="IACK01103733">
    <property type="protein sequence ID" value="LAA85115.1"/>
    <property type="molecule type" value="Transcribed_RNA"/>
</dbReference>
<evidence type="ECO:0008006" key="2">
    <source>
        <dbReference type="Google" id="ProtNLM"/>
    </source>
</evidence>
<organism evidence="1">
    <name type="scientific">Micrurus lemniscatus lemniscatus</name>
    <dbReference type="NCBI Taxonomy" id="129467"/>
    <lineage>
        <taxon>Eukaryota</taxon>
        <taxon>Metazoa</taxon>
        <taxon>Chordata</taxon>
        <taxon>Craniata</taxon>
        <taxon>Vertebrata</taxon>
        <taxon>Euteleostomi</taxon>
        <taxon>Lepidosauria</taxon>
        <taxon>Squamata</taxon>
        <taxon>Bifurcata</taxon>
        <taxon>Unidentata</taxon>
        <taxon>Episquamata</taxon>
        <taxon>Toxicofera</taxon>
        <taxon>Serpentes</taxon>
        <taxon>Colubroidea</taxon>
        <taxon>Elapidae</taxon>
        <taxon>Elapinae</taxon>
        <taxon>Micrurus</taxon>
    </lineage>
</organism>
<dbReference type="SUPFAM" id="SSF57997">
    <property type="entry name" value="Tropomyosin"/>
    <property type="match status" value="1"/>
</dbReference>
<dbReference type="AlphaFoldDB" id="A0A2D4ILK3"/>
<sequence>MGRLEEKVGNVEGKVGNTEEKVENIQQLMMINEEHMGKIEERADITEKRIEEMDYRLTLTDQSKKKKIILLEMDRADYYLRFQNIEEEKEENLAEIIADLLAGALEVSKEKVIGDIDEIFRVQTRYALKNKLPREVHVRFTKKVITEILQKARDDTLKYRGKVITVLKQIPRNVKDLRRKYQFLTKCLIKRGINFRWLIPEGIMVTWHEQRHRLDSGVGFYWFCPPL</sequence>
<evidence type="ECO:0000313" key="1">
    <source>
        <dbReference type="EMBL" id="LAA85122.1"/>
    </source>
</evidence>
<proteinExistence type="predicted"/>